<dbReference type="AlphaFoldDB" id="H0QWM8"/>
<dbReference type="InterPro" id="IPR010432">
    <property type="entry name" value="RDD"/>
</dbReference>
<feature type="transmembrane region" description="Helical" evidence="5">
    <location>
        <begin position="78"/>
        <end position="98"/>
    </location>
</feature>
<proteinExistence type="predicted"/>
<sequence length="284" mass="30599">MTYRPLPPPVSVSTSATIGVGRDDLVSGEAVALDLPAANIGLRILSGLIDCVVGIATYVALSFLLLQVFLSSKQFDNTGIAVLLSIHVCIIIFALVAIPTISETVTRGKTLGHWILGLRTVRDDAGPITFRQAVTRAMLGFVEIYSCWGLPALLCAATNRKGKRFGDLLAGTYVVRDRFSLNLPVPAQMPPQLEQWAATADVAPLPIPLTIAARSFLGRVDKLNPIARQQVSGQLAGQMLRFVAPAPPAAAPPEMVLHAILAERRKRDAARIERDQRLRERVAG</sequence>
<evidence type="ECO:0000259" key="6">
    <source>
        <dbReference type="Pfam" id="PF06271"/>
    </source>
</evidence>
<evidence type="ECO:0000256" key="2">
    <source>
        <dbReference type="ARBA" id="ARBA00022692"/>
    </source>
</evidence>
<dbReference type="OrthoDB" id="9787732at2"/>
<comment type="caution">
    <text evidence="7">The sequence shown here is derived from an EMBL/GenBank/DDBJ whole genome shotgun (WGS) entry which is preliminary data.</text>
</comment>
<dbReference type="EMBL" id="BAEH01000022">
    <property type="protein sequence ID" value="GAB17229.1"/>
    <property type="molecule type" value="Genomic_DNA"/>
</dbReference>
<dbReference type="RefSeq" id="WP_007316567.1">
    <property type="nucleotide sequence ID" value="NZ_BAEH01000022.1"/>
</dbReference>
<dbReference type="GO" id="GO:0016020">
    <property type="term" value="C:membrane"/>
    <property type="evidence" value="ECO:0007669"/>
    <property type="project" value="UniProtKB-SubCell"/>
</dbReference>
<dbReference type="PANTHER" id="PTHR38480">
    <property type="entry name" value="SLR0254 PROTEIN"/>
    <property type="match status" value="1"/>
</dbReference>
<protein>
    <recommendedName>
        <fullName evidence="6">RDD domain-containing protein</fullName>
    </recommendedName>
</protein>
<accession>H0QWM8</accession>
<dbReference type="Pfam" id="PF06271">
    <property type="entry name" value="RDD"/>
    <property type="match status" value="1"/>
</dbReference>
<evidence type="ECO:0000256" key="3">
    <source>
        <dbReference type="ARBA" id="ARBA00022989"/>
    </source>
</evidence>
<reference evidence="7 8" key="1">
    <citation type="submission" date="2011-12" db="EMBL/GenBank/DDBJ databases">
        <title>Whole genome shotgun sequence of Gordonia effusa NBRC 100432.</title>
        <authorList>
            <person name="Yoshida I."/>
            <person name="Takarada H."/>
            <person name="Hosoyama A."/>
            <person name="Tsuchikane K."/>
            <person name="Katsumata H."/>
            <person name="Yamazaki S."/>
            <person name="Fujita N."/>
        </authorList>
    </citation>
    <scope>NUCLEOTIDE SEQUENCE [LARGE SCALE GENOMIC DNA]</scope>
    <source>
        <strain evidence="7 8">NBRC 100432</strain>
    </source>
</reference>
<evidence type="ECO:0000313" key="8">
    <source>
        <dbReference type="Proteomes" id="UP000035034"/>
    </source>
</evidence>
<keyword evidence="2 5" id="KW-0812">Transmembrane</keyword>
<organism evidence="7 8">
    <name type="scientific">Gordonia effusa NBRC 100432</name>
    <dbReference type="NCBI Taxonomy" id="1077974"/>
    <lineage>
        <taxon>Bacteria</taxon>
        <taxon>Bacillati</taxon>
        <taxon>Actinomycetota</taxon>
        <taxon>Actinomycetes</taxon>
        <taxon>Mycobacteriales</taxon>
        <taxon>Gordoniaceae</taxon>
        <taxon>Gordonia</taxon>
    </lineage>
</organism>
<evidence type="ECO:0000256" key="1">
    <source>
        <dbReference type="ARBA" id="ARBA00004141"/>
    </source>
</evidence>
<dbReference type="PANTHER" id="PTHR38480:SF1">
    <property type="entry name" value="SLR0254 PROTEIN"/>
    <property type="match status" value="1"/>
</dbReference>
<evidence type="ECO:0000256" key="4">
    <source>
        <dbReference type="ARBA" id="ARBA00023136"/>
    </source>
</evidence>
<feature type="domain" description="RDD" evidence="6">
    <location>
        <begin position="38"/>
        <end position="171"/>
    </location>
</feature>
<feature type="transmembrane region" description="Helical" evidence="5">
    <location>
        <begin position="44"/>
        <end position="66"/>
    </location>
</feature>
<dbReference type="Proteomes" id="UP000035034">
    <property type="component" value="Unassembled WGS sequence"/>
</dbReference>
<dbReference type="STRING" id="1077974.GOEFS_022_00090"/>
<gene>
    <name evidence="7" type="ORF">GOEFS_022_00090</name>
</gene>
<keyword evidence="4 5" id="KW-0472">Membrane</keyword>
<evidence type="ECO:0000313" key="7">
    <source>
        <dbReference type="EMBL" id="GAB17229.1"/>
    </source>
</evidence>
<comment type="subcellular location">
    <subcellularLocation>
        <location evidence="1">Membrane</location>
        <topology evidence="1">Multi-pass membrane protein</topology>
    </subcellularLocation>
</comment>
<evidence type="ECO:0000256" key="5">
    <source>
        <dbReference type="SAM" id="Phobius"/>
    </source>
</evidence>
<keyword evidence="8" id="KW-1185">Reference proteome</keyword>
<keyword evidence="3 5" id="KW-1133">Transmembrane helix</keyword>
<name>H0QWM8_9ACTN</name>
<dbReference type="eggNOG" id="COG1714">
    <property type="taxonomic scope" value="Bacteria"/>
</dbReference>